<organism evidence="1 2">
    <name type="scientific">Diversispora epigaea</name>
    <dbReference type="NCBI Taxonomy" id="1348612"/>
    <lineage>
        <taxon>Eukaryota</taxon>
        <taxon>Fungi</taxon>
        <taxon>Fungi incertae sedis</taxon>
        <taxon>Mucoromycota</taxon>
        <taxon>Glomeromycotina</taxon>
        <taxon>Glomeromycetes</taxon>
        <taxon>Diversisporales</taxon>
        <taxon>Diversisporaceae</taxon>
        <taxon>Diversispora</taxon>
    </lineage>
</organism>
<sequence length="113" mass="12974">MINSILDIKPRRITLDRVIDRSKQEIKIITDPSKVKSLVRDHLFQWTKKETAEKRSINEQWAKQYEPREDINNTTYSDLIKPIDSEEIIASPAVRVEGSIDMKAGSIIAPLAN</sequence>
<dbReference type="AlphaFoldDB" id="A0A397JCC5"/>
<proteinExistence type="predicted"/>
<reference evidence="1 2" key="1">
    <citation type="submission" date="2018-08" db="EMBL/GenBank/DDBJ databases">
        <title>Genome and evolution of the arbuscular mycorrhizal fungus Diversispora epigaea (formerly Glomus versiforme) and its bacterial endosymbionts.</title>
        <authorList>
            <person name="Sun X."/>
            <person name="Fei Z."/>
            <person name="Harrison M."/>
        </authorList>
    </citation>
    <scope>NUCLEOTIDE SEQUENCE [LARGE SCALE GENOMIC DNA]</scope>
    <source>
        <strain evidence="1 2">IT104</strain>
    </source>
</reference>
<evidence type="ECO:0000313" key="1">
    <source>
        <dbReference type="EMBL" id="RHZ84772.1"/>
    </source>
</evidence>
<protein>
    <submittedName>
        <fullName evidence="1">Uncharacterized protein</fullName>
    </submittedName>
</protein>
<dbReference type="EMBL" id="PQFF01000071">
    <property type="protein sequence ID" value="RHZ84772.1"/>
    <property type="molecule type" value="Genomic_DNA"/>
</dbReference>
<name>A0A397JCC5_9GLOM</name>
<comment type="caution">
    <text evidence="1">The sequence shown here is derived from an EMBL/GenBank/DDBJ whole genome shotgun (WGS) entry which is preliminary data.</text>
</comment>
<gene>
    <name evidence="1" type="ORF">Glove_75g54</name>
</gene>
<keyword evidence="2" id="KW-1185">Reference proteome</keyword>
<accession>A0A397JCC5</accession>
<dbReference type="Proteomes" id="UP000266861">
    <property type="component" value="Unassembled WGS sequence"/>
</dbReference>
<evidence type="ECO:0000313" key="2">
    <source>
        <dbReference type="Proteomes" id="UP000266861"/>
    </source>
</evidence>